<organism evidence="3 4">
    <name type="scientific">Cylindrodendrum hubeiense</name>
    <dbReference type="NCBI Taxonomy" id="595255"/>
    <lineage>
        <taxon>Eukaryota</taxon>
        <taxon>Fungi</taxon>
        <taxon>Dikarya</taxon>
        <taxon>Ascomycota</taxon>
        <taxon>Pezizomycotina</taxon>
        <taxon>Sordariomycetes</taxon>
        <taxon>Hypocreomycetidae</taxon>
        <taxon>Hypocreales</taxon>
        <taxon>Nectriaceae</taxon>
        <taxon>Cylindrodendrum</taxon>
    </lineage>
</organism>
<feature type="compositionally biased region" description="Polar residues" evidence="2">
    <location>
        <begin position="514"/>
        <end position="531"/>
    </location>
</feature>
<feature type="region of interest" description="Disordered" evidence="2">
    <location>
        <begin position="1"/>
        <end position="71"/>
    </location>
</feature>
<comment type="caution">
    <text evidence="3">The sequence shown here is derived from an EMBL/GenBank/DDBJ whole genome shotgun (WGS) entry which is preliminary data.</text>
</comment>
<feature type="region of interest" description="Disordered" evidence="2">
    <location>
        <begin position="852"/>
        <end position="879"/>
    </location>
</feature>
<feature type="region of interest" description="Disordered" evidence="2">
    <location>
        <begin position="778"/>
        <end position="799"/>
    </location>
</feature>
<dbReference type="OrthoDB" id="4088568at2759"/>
<keyword evidence="4" id="KW-1185">Reference proteome</keyword>
<feature type="compositionally biased region" description="Polar residues" evidence="2">
    <location>
        <begin position="783"/>
        <end position="794"/>
    </location>
</feature>
<feature type="region of interest" description="Disordered" evidence="2">
    <location>
        <begin position="569"/>
        <end position="590"/>
    </location>
</feature>
<evidence type="ECO:0000313" key="4">
    <source>
        <dbReference type="Proteomes" id="UP000722485"/>
    </source>
</evidence>
<feature type="compositionally biased region" description="Polar residues" evidence="2">
    <location>
        <begin position="1"/>
        <end position="16"/>
    </location>
</feature>
<proteinExistence type="predicted"/>
<name>A0A9P5HED3_9HYPO</name>
<dbReference type="AlphaFoldDB" id="A0A9P5HED3"/>
<protein>
    <submittedName>
        <fullName evidence="3">Uncharacterized protein</fullName>
    </submittedName>
</protein>
<sequence length="879" mass="97503">MTASGTTRPTTSWQNKQRPRHTPANHPVQGRDGQHTKRDIKRDTKHDTVRPPTTTNGSPSAPRLMWDPGRWLPARTGATLQPGRAMNPTGPVHMTRRVWLTDEMNFPAAAMERPDIACPDHHSSQLQCCCGRVDCALLKRNSSVLESVEKDVHTAAQLGQVRYAPFPHAFLPDMTCPSTLLYYPPLSSTLIRSRPFSPGPHANHKPPRLALLARHEAYMADAERDRLDLTTRIERLEMDKQELEAENAVQIEENRALLDQLEALNNTVCESDTRIKALEASLLSSQQAVRRLETTAFRASDTERYLAVLEQEQEELHQQLQTTEEDARSHSQRCKEAQRGILDMQDQLERMEVEARQERERHAEVVERMERQREVEKHLDTAAGRLKGAAASKSLQNTKNGNTVVNHFVRDLLQDNANLQLGMAELRELLLNSNDEIQSLRDQMLHHQPIESDAYGSTLKAELEGPDIDGVATPRVSQELHIHHHYHVTPKATPKPENRKLRRKRHGLAPGTFTPPTFSGHSTPNTSGQWRLTPSPTAPALLSLTAKEPNSVVGIARQRWSADQFSEFASSVPSSPQSNQRNSMFDPNMTDSDYPMSPTTSFDPMSPTWRASHRKGPSEISALSWQAPPPPLQIDPGTPPTPQANRQHHVIHEEDEEDLDGDNDILRLETPDLVGTAPSIDENSTIGDSDVSKDEFVPRPRIHRAVSHESIMSLAGGLDIHTLKARPSQLTLRPLGGAEAVLTDITAQPTLARGSSRRSAVALRDSFIGLPAPRAVSGPLSVRSLSPNPQTPQGSPRVGSLGKWVGWRPWAASTPSTVKQAPKPIAEVDQDLNRAPGINQPGAIPGFQKYWAAQQRKGAPSKVSAENVDRDALQEGLEE</sequence>
<feature type="region of interest" description="Disordered" evidence="2">
    <location>
        <begin position="509"/>
        <end position="531"/>
    </location>
</feature>
<evidence type="ECO:0000256" key="2">
    <source>
        <dbReference type="SAM" id="MobiDB-lite"/>
    </source>
</evidence>
<dbReference type="Proteomes" id="UP000722485">
    <property type="component" value="Unassembled WGS sequence"/>
</dbReference>
<evidence type="ECO:0000256" key="1">
    <source>
        <dbReference type="SAM" id="Coils"/>
    </source>
</evidence>
<feature type="coiled-coil region" evidence="1">
    <location>
        <begin position="409"/>
        <end position="443"/>
    </location>
</feature>
<gene>
    <name evidence="3" type="ORF">G7Z17_g4699</name>
</gene>
<feature type="region of interest" description="Disordered" evidence="2">
    <location>
        <begin position="674"/>
        <end position="695"/>
    </location>
</feature>
<feature type="coiled-coil region" evidence="1">
    <location>
        <begin position="219"/>
        <end position="372"/>
    </location>
</feature>
<reference evidence="3" key="1">
    <citation type="submission" date="2020-03" db="EMBL/GenBank/DDBJ databases">
        <title>Draft Genome Sequence of Cylindrodendrum hubeiense.</title>
        <authorList>
            <person name="Buettner E."/>
            <person name="Kellner H."/>
        </authorList>
    </citation>
    <scope>NUCLEOTIDE SEQUENCE</scope>
    <source>
        <strain evidence="3">IHI 201604</strain>
    </source>
</reference>
<dbReference type="EMBL" id="JAANBB010000070">
    <property type="protein sequence ID" value="KAF7551858.1"/>
    <property type="molecule type" value="Genomic_DNA"/>
</dbReference>
<feature type="compositionally biased region" description="Basic and acidic residues" evidence="2">
    <location>
        <begin position="32"/>
        <end position="49"/>
    </location>
</feature>
<keyword evidence="1" id="KW-0175">Coiled coil</keyword>
<evidence type="ECO:0000313" key="3">
    <source>
        <dbReference type="EMBL" id="KAF7551858.1"/>
    </source>
</evidence>
<accession>A0A9P5HED3</accession>